<dbReference type="InterPro" id="IPR015943">
    <property type="entry name" value="WD40/YVTN_repeat-like_dom_sf"/>
</dbReference>
<keyword evidence="1" id="KW-0238">DNA-binding</keyword>
<protein>
    <submittedName>
        <fullName evidence="1">DNA-binding beta-propeller fold protein YncE</fullName>
    </submittedName>
</protein>
<gene>
    <name evidence="1" type="ORF">J2S05_000437</name>
</gene>
<dbReference type="EMBL" id="JAUSUA010000001">
    <property type="protein sequence ID" value="MDQ0205663.1"/>
    <property type="molecule type" value="Genomic_DNA"/>
</dbReference>
<dbReference type="PANTHER" id="PTHR47197">
    <property type="entry name" value="PROTEIN NIRF"/>
    <property type="match status" value="1"/>
</dbReference>
<proteinExistence type="predicted"/>
<dbReference type="InterPro" id="IPR051200">
    <property type="entry name" value="Host-pathogen_enzymatic-act"/>
</dbReference>
<evidence type="ECO:0000313" key="1">
    <source>
        <dbReference type="EMBL" id="MDQ0205663.1"/>
    </source>
</evidence>
<organism evidence="1 2">
    <name type="scientific">Alkalicoccobacillus murimartini</name>
    <dbReference type="NCBI Taxonomy" id="171685"/>
    <lineage>
        <taxon>Bacteria</taxon>
        <taxon>Bacillati</taxon>
        <taxon>Bacillota</taxon>
        <taxon>Bacilli</taxon>
        <taxon>Bacillales</taxon>
        <taxon>Bacillaceae</taxon>
        <taxon>Alkalicoccobacillus</taxon>
    </lineage>
</organism>
<dbReference type="Gene3D" id="2.130.10.10">
    <property type="entry name" value="YVTN repeat-like/Quinoprotein amine dehydrogenase"/>
    <property type="match status" value="1"/>
</dbReference>
<comment type="caution">
    <text evidence="1">The sequence shown here is derived from an EMBL/GenBank/DDBJ whole genome shotgun (WGS) entry which is preliminary data.</text>
</comment>
<dbReference type="PANTHER" id="PTHR47197:SF3">
    <property type="entry name" value="DIHYDRO-HEME D1 DEHYDROGENASE"/>
    <property type="match status" value="1"/>
</dbReference>
<dbReference type="InterPro" id="IPR011048">
    <property type="entry name" value="Haem_d1_sf"/>
</dbReference>
<dbReference type="Proteomes" id="UP001225034">
    <property type="component" value="Unassembled WGS sequence"/>
</dbReference>
<name>A0ABT9YDG4_9BACI</name>
<accession>A0ABT9YDG4</accession>
<reference evidence="1 2" key="1">
    <citation type="submission" date="2023-07" db="EMBL/GenBank/DDBJ databases">
        <title>Genomic Encyclopedia of Type Strains, Phase IV (KMG-IV): sequencing the most valuable type-strain genomes for metagenomic binning, comparative biology and taxonomic classification.</title>
        <authorList>
            <person name="Goeker M."/>
        </authorList>
    </citation>
    <scope>NUCLEOTIDE SEQUENCE [LARGE SCALE GENOMIC DNA]</scope>
    <source>
        <strain evidence="1 2">DSM 19154</strain>
    </source>
</reference>
<sequence>MKRIWVLSMVVASFVFLNGCKEEGITVPESEDPMLLVSHAKEATLSFVDSKTDEDLGSTTIPFTFTDMTYISDKTIVGMNPSEDRILEIDLDQQVTRPFLEVGSGITGLTYDSYTDTLFLKDTFDHAVRVVDGSSKEEGATIQLDSSPSELEVNKEGLLFVLTSDRNEVSVVDIMKEEVIRTFPVNDTPAGMYFDGALLWVGGHGSNGQLNQSVYAYDPQTGENVMTVDVGLMPIAMISSENSEKLFVLCHGDHSLYKVNTETQEVESKVDVGQNPNDLQLSEDKLFVANLDSDSISIVSKLDLSLIKTVPVASGPYLLLSEVEL</sequence>
<dbReference type="SUPFAM" id="SSF51004">
    <property type="entry name" value="C-terminal (heme d1) domain of cytochrome cd1-nitrite reductase"/>
    <property type="match status" value="1"/>
</dbReference>
<keyword evidence="2" id="KW-1185">Reference proteome</keyword>
<evidence type="ECO:0000313" key="2">
    <source>
        <dbReference type="Proteomes" id="UP001225034"/>
    </source>
</evidence>
<dbReference type="RefSeq" id="WP_306979496.1">
    <property type="nucleotide sequence ID" value="NZ_JAUSUA010000001.1"/>
</dbReference>
<dbReference type="GO" id="GO:0003677">
    <property type="term" value="F:DNA binding"/>
    <property type="evidence" value="ECO:0007669"/>
    <property type="project" value="UniProtKB-KW"/>
</dbReference>